<comment type="caution">
    <text evidence="2">The sequence shown here is derived from an EMBL/GenBank/DDBJ whole genome shotgun (WGS) entry which is preliminary data.</text>
</comment>
<accession>A0A9P4KHG2</accession>
<proteinExistence type="predicted"/>
<reference evidence="3" key="1">
    <citation type="journal article" date="2020" name="Stud. Mycol.">
        <title>101 Dothideomycetes genomes: A test case for predicting lifestyles and emergence of pathogens.</title>
        <authorList>
            <person name="Haridas S."/>
            <person name="Albert R."/>
            <person name="Binder M."/>
            <person name="Bloem J."/>
            <person name="LaButti K."/>
            <person name="Salamov A."/>
            <person name="Andreopoulos B."/>
            <person name="Baker S."/>
            <person name="Barry K."/>
            <person name="Bills G."/>
            <person name="Bluhm B."/>
            <person name="Cannon C."/>
            <person name="Castanera R."/>
            <person name="Culley D."/>
            <person name="Daum C."/>
            <person name="Ezra D."/>
            <person name="Gonzalez J."/>
            <person name="Henrissat B."/>
            <person name="Kuo A."/>
            <person name="Liang C."/>
            <person name="Lipzen A."/>
            <person name="Lutzoni F."/>
            <person name="Magnuson J."/>
            <person name="Mondo S."/>
            <person name="Nolan M."/>
            <person name="Ohm R."/>
            <person name="Pangilinan J."/>
            <person name="Park H.-J."/>
            <person name="Ramirez L."/>
            <person name="Alfaro M."/>
            <person name="Sun H."/>
            <person name="Tritt A."/>
            <person name="Yoshinaga Y."/>
            <person name="Zwiers L.-H."/>
            <person name="Turgeon B."/>
            <person name="Goodwin S."/>
            <person name="Spatafora J."/>
            <person name="Crous P."/>
            <person name="Grigoriev I."/>
        </authorList>
    </citation>
    <scope>NUCLEOTIDE SEQUENCE [LARGE SCALE GENOMIC DNA]</scope>
    <source>
        <strain evidence="3">CBS 304.66</strain>
    </source>
</reference>
<name>A0A9P4KHG2_9PLEO</name>
<dbReference type="AlphaFoldDB" id="A0A9P4KHG2"/>
<protein>
    <submittedName>
        <fullName evidence="2">Uncharacterized protein</fullName>
    </submittedName>
</protein>
<feature type="compositionally biased region" description="Basic and acidic residues" evidence="1">
    <location>
        <begin position="1"/>
        <end position="41"/>
    </location>
</feature>
<gene>
    <name evidence="2" type="ORF">CC78DRAFT_613355</name>
</gene>
<evidence type="ECO:0000313" key="2">
    <source>
        <dbReference type="EMBL" id="KAF2268142.1"/>
    </source>
</evidence>
<organism evidence="2 3">
    <name type="scientific">Lojkania enalia</name>
    <dbReference type="NCBI Taxonomy" id="147567"/>
    <lineage>
        <taxon>Eukaryota</taxon>
        <taxon>Fungi</taxon>
        <taxon>Dikarya</taxon>
        <taxon>Ascomycota</taxon>
        <taxon>Pezizomycotina</taxon>
        <taxon>Dothideomycetes</taxon>
        <taxon>Pleosporomycetidae</taxon>
        <taxon>Pleosporales</taxon>
        <taxon>Pleosporales incertae sedis</taxon>
        <taxon>Lojkania</taxon>
    </lineage>
</organism>
<dbReference type="EMBL" id="ML986587">
    <property type="protein sequence ID" value="KAF2268142.1"/>
    <property type="molecule type" value="Genomic_DNA"/>
</dbReference>
<sequence>MQHCYQDNHNDDEQASKLSKEYEKRGGGCENEPGSKNEPKKGTPKHKFTSKKQEEEELGMSSPSAQKATPQSPKAATPNIKTPRSAKSTKVNKTHEEDAGNDGAGHGSTRTGRSKANTSAEKE</sequence>
<feature type="compositionally biased region" description="Polar residues" evidence="1">
    <location>
        <begin position="61"/>
        <end position="91"/>
    </location>
</feature>
<dbReference type="Proteomes" id="UP000800093">
    <property type="component" value="Unassembled WGS sequence"/>
</dbReference>
<keyword evidence="3" id="KW-1185">Reference proteome</keyword>
<feature type="region of interest" description="Disordered" evidence="1">
    <location>
        <begin position="1"/>
        <end position="123"/>
    </location>
</feature>
<evidence type="ECO:0000313" key="3">
    <source>
        <dbReference type="Proteomes" id="UP000800093"/>
    </source>
</evidence>
<dbReference type="OrthoDB" id="3360421at2759"/>
<feature type="compositionally biased region" description="Polar residues" evidence="1">
    <location>
        <begin position="108"/>
        <end position="123"/>
    </location>
</feature>
<evidence type="ECO:0000256" key="1">
    <source>
        <dbReference type="SAM" id="MobiDB-lite"/>
    </source>
</evidence>